<protein>
    <submittedName>
        <fullName evidence="1">Uncharacterized protein</fullName>
    </submittedName>
</protein>
<proteinExistence type="predicted"/>
<evidence type="ECO:0000313" key="1">
    <source>
        <dbReference type="EMBL" id="CDW45496.1"/>
    </source>
</evidence>
<accession>A0A0K2V6D4</accession>
<sequence>MVVNFVLLPY</sequence>
<dbReference type="EMBL" id="HACA01028135">
    <property type="protein sequence ID" value="CDW45496.1"/>
    <property type="molecule type" value="Transcribed_RNA"/>
</dbReference>
<organism evidence="1">
    <name type="scientific">Lepeophtheirus salmonis</name>
    <name type="common">Salmon louse</name>
    <name type="synonym">Caligus salmonis</name>
    <dbReference type="NCBI Taxonomy" id="72036"/>
    <lineage>
        <taxon>Eukaryota</taxon>
        <taxon>Metazoa</taxon>
        <taxon>Ecdysozoa</taxon>
        <taxon>Arthropoda</taxon>
        <taxon>Crustacea</taxon>
        <taxon>Multicrustacea</taxon>
        <taxon>Hexanauplia</taxon>
        <taxon>Copepoda</taxon>
        <taxon>Siphonostomatoida</taxon>
        <taxon>Caligidae</taxon>
        <taxon>Lepeophtheirus</taxon>
    </lineage>
</organism>
<name>A0A0K2V6D4_LEPSM</name>
<reference evidence="1" key="1">
    <citation type="submission" date="2014-05" db="EMBL/GenBank/DDBJ databases">
        <authorList>
            <person name="Chronopoulou M."/>
        </authorList>
    </citation>
    <scope>NUCLEOTIDE SEQUENCE</scope>
    <source>
        <tissue evidence="1">Whole organism</tissue>
    </source>
</reference>